<organism evidence="3 4">
    <name type="scientific">Vitrella brassicaformis (strain CCMP3155)</name>
    <dbReference type="NCBI Taxonomy" id="1169540"/>
    <lineage>
        <taxon>Eukaryota</taxon>
        <taxon>Sar</taxon>
        <taxon>Alveolata</taxon>
        <taxon>Colpodellida</taxon>
        <taxon>Vitrellaceae</taxon>
        <taxon>Vitrella</taxon>
    </lineage>
</organism>
<dbReference type="PANTHER" id="PTHR12436">
    <property type="entry name" value="80 KDA MCM3-ASSOCIATED PROTEIN"/>
    <property type="match status" value="1"/>
</dbReference>
<dbReference type="InParanoid" id="A0A0G4G3F6"/>
<evidence type="ECO:0000313" key="4">
    <source>
        <dbReference type="Proteomes" id="UP000041254"/>
    </source>
</evidence>
<dbReference type="PANTHER" id="PTHR12436:SF4">
    <property type="entry name" value="LEUKOCYTE RECEPTOR CLUSTER MEMBER 8"/>
    <property type="match status" value="1"/>
</dbReference>
<feature type="region of interest" description="Disordered" evidence="1">
    <location>
        <begin position="277"/>
        <end position="356"/>
    </location>
</feature>
<evidence type="ECO:0000259" key="2">
    <source>
        <dbReference type="Pfam" id="PF03399"/>
    </source>
</evidence>
<dbReference type="VEuPathDB" id="CryptoDB:Vbra_16901"/>
<proteinExistence type="predicted"/>
<name>A0A0G4G3F6_VITBC</name>
<feature type="region of interest" description="Disordered" evidence="1">
    <location>
        <begin position="105"/>
        <end position="187"/>
    </location>
</feature>
<dbReference type="GO" id="GO:0005634">
    <property type="term" value="C:nucleus"/>
    <property type="evidence" value="ECO:0007669"/>
    <property type="project" value="TreeGrafter"/>
</dbReference>
<dbReference type="Proteomes" id="UP000041254">
    <property type="component" value="Unassembled WGS sequence"/>
</dbReference>
<feature type="compositionally biased region" description="Low complexity" evidence="1">
    <location>
        <begin position="339"/>
        <end position="349"/>
    </location>
</feature>
<sequence>MLPFLFHQAQVAPAPHFEEFPKHWEPPPQPLVDDQRWREWYVRMSVFIQRLKGKYPCGLAAERQWRSVGTTWSNQVLVEIRRGSATLQGVSDNLCQEYKLHGGQAAEQQPSCQPPQHTWATQPPKRSASAIRSSSKTVDHPISASPSSPSHPGNLPKKRRFDQRGVQGGKRGDNVGSGDTAQTGGQVMDPEAMFNEWKARFKKSVDEAYAGVKRRQMQNKLDYWLKPKEEYWKSLGELTSLDWSVIPFPPLSEMEKVQLGRRSSEDDWGELDRHRKQVMNKPTPGVHVQHGGDDIVPGKGGSGKASRSRSPRSRSLSETSEEGGKSGRKKSRPGDDEYSPVSLSSNGSPSRDDRPPLVMKRRAQHKEYAADFIPLPRAGAKVPWRANNIRGEASDGDDESAPMARITPKSKPKKTKHKGVYAHVWRGVIHAKEHGRPLTGEEGKRRHERARRFAEDQDAQHKDKSDAPNVLNLAPTWEQRDRYGKIAGEIIAQQGKDLKQGEHFKIMTQILKCKGSSQAVEKPYLRLTGAPEPQNVRPQSVLETALPHVLEKYKNDWHKLNDQLRAQRQDLKVQGIESPFAICLYETHARLCLKNGDLGQFNQCQTQLSQLYTKRNINQSNSHPAEFCCYLLLYLAHMEHDVPLVKMLASIPGEYYDDDGIKFARSMVSTLKYMKSDAGNFVKYFKLARNAPYDVPDLLAIFAPSRRLKALTFLTKSFKLIRIDVLTRLLNFQSDEECVQFVRSYDAKVESSCSGPRLDCKNSHEALKRAALRPPQVRAAMG</sequence>
<evidence type="ECO:0000313" key="3">
    <source>
        <dbReference type="EMBL" id="CEM22814.1"/>
    </source>
</evidence>
<accession>A0A0G4G3F6</accession>
<dbReference type="InterPro" id="IPR045107">
    <property type="entry name" value="SAC3/GANP/THP3"/>
</dbReference>
<dbReference type="STRING" id="1169540.A0A0G4G3F6"/>
<reference evidence="3 4" key="1">
    <citation type="submission" date="2014-11" db="EMBL/GenBank/DDBJ databases">
        <authorList>
            <person name="Zhu J."/>
            <person name="Qi W."/>
            <person name="Song R."/>
        </authorList>
    </citation>
    <scope>NUCLEOTIDE SEQUENCE [LARGE SCALE GENOMIC DNA]</scope>
</reference>
<dbReference type="EMBL" id="CDMY01000559">
    <property type="protein sequence ID" value="CEM22814.1"/>
    <property type="molecule type" value="Genomic_DNA"/>
</dbReference>
<dbReference type="Gene3D" id="1.25.40.990">
    <property type="match status" value="1"/>
</dbReference>
<feature type="region of interest" description="Disordered" evidence="1">
    <location>
        <begin position="436"/>
        <end position="468"/>
    </location>
</feature>
<feature type="compositionally biased region" description="Basic residues" evidence="1">
    <location>
        <begin position="408"/>
        <end position="418"/>
    </location>
</feature>
<gene>
    <name evidence="3" type="ORF">Vbra_16901</name>
</gene>
<protein>
    <recommendedName>
        <fullName evidence="2">SAC3/GANP/THP3 conserved domain-containing protein</fullName>
    </recommendedName>
</protein>
<dbReference type="InterPro" id="IPR005062">
    <property type="entry name" value="SAC3/GANP/THP3_conserved"/>
</dbReference>
<feature type="compositionally biased region" description="Basic and acidic residues" evidence="1">
    <location>
        <begin position="436"/>
        <end position="466"/>
    </location>
</feature>
<evidence type="ECO:0000256" key="1">
    <source>
        <dbReference type="SAM" id="MobiDB-lite"/>
    </source>
</evidence>
<dbReference type="Pfam" id="PF03399">
    <property type="entry name" value="SAC3_GANP"/>
    <property type="match status" value="1"/>
</dbReference>
<feature type="compositionally biased region" description="Low complexity" evidence="1">
    <location>
        <begin position="123"/>
        <end position="152"/>
    </location>
</feature>
<feature type="compositionally biased region" description="Polar residues" evidence="1">
    <location>
        <begin position="106"/>
        <end position="121"/>
    </location>
</feature>
<feature type="region of interest" description="Disordered" evidence="1">
    <location>
        <begin position="389"/>
        <end position="418"/>
    </location>
</feature>
<keyword evidence="4" id="KW-1185">Reference proteome</keyword>
<dbReference type="OrthoDB" id="337508at2759"/>
<dbReference type="AlphaFoldDB" id="A0A0G4G3F6"/>
<feature type="domain" description="SAC3/GANP/THP3 conserved" evidence="2">
    <location>
        <begin position="528"/>
        <end position="750"/>
    </location>
</feature>